<dbReference type="PANTHER" id="PTHR30419">
    <property type="entry name" value="HTH-TYPE TRANSCRIPTIONAL REGULATOR YBHD"/>
    <property type="match status" value="1"/>
</dbReference>
<dbReference type="RefSeq" id="WP_042488869.1">
    <property type="nucleotide sequence ID" value="NZ_CAXOJJ010000057.1"/>
</dbReference>
<sequence length="304" mass="34568">MSWSERIRLKHLQVLIRLCEEKSMSDVARQSNMTQPALSKWLKDFEDNIGMPLFERHARGIEPLPAALALVSQAQGVLNRLDRMSATLEQYRQGFRQQFTLGISPMVAAVYLPQLLVYLHERDPQCHIRIQEGTLDILSRNLEQGELDLVIGRVDEAGRNPAMAYLPLGMVPLGVAACRKHPLAQQDEVTWEQTLEYPWILPPRNSPMRRSFELSLDAKGLPYPTCAIESAYAHTNARVAVGSDFLVPMTRSMVPVYPELCILELDWSDPRLHGQLGLLWRPQDSGEPMLEEVISWMSKQSQVM</sequence>
<evidence type="ECO:0000256" key="2">
    <source>
        <dbReference type="ARBA" id="ARBA00023015"/>
    </source>
</evidence>
<dbReference type="EMBL" id="QEXO01000007">
    <property type="protein sequence ID" value="PWE12454.1"/>
    <property type="molecule type" value="Genomic_DNA"/>
</dbReference>
<feature type="domain" description="HTH lysR-type" evidence="5">
    <location>
        <begin position="7"/>
        <end position="64"/>
    </location>
</feature>
<dbReference type="Pfam" id="PF03466">
    <property type="entry name" value="LysR_substrate"/>
    <property type="match status" value="1"/>
</dbReference>
<name>A0A0M7GKD7_ALCFA</name>
<accession>A0A0M7GKD7</accession>
<comment type="similarity">
    <text evidence="1">Belongs to the LysR transcriptional regulatory family.</text>
</comment>
<dbReference type="Proteomes" id="UP001211866">
    <property type="component" value="Chromosome"/>
</dbReference>
<dbReference type="AlphaFoldDB" id="A0A0M7GKD7"/>
<dbReference type="KEGG" id="afa:UZ73_14700"/>
<dbReference type="InterPro" id="IPR000847">
    <property type="entry name" value="LysR_HTH_N"/>
</dbReference>
<evidence type="ECO:0000256" key="1">
    <source>
        <dbReference type="ARBA" id="ARBA00009437"/>
    </source>
</evidence>
<dbReference type="GeneID" id="29368556"/>
<dbReference type="Proteomes" id="UP000245216">
    <property type="component" value="Unassembled WGS sequence"/>
</dbReference>
<dbReference type="Gene3D" id="3.40.190.290">
    <property type="match status" value="1"/>
</dbReference>
<evidence type="ECO:0000259" key="5">
    <source>
        <dbReference type="PROSITE" id="PS50931"/>
    </source>
</evidence>
<keyword evidence="2" id="KW-0805">Transcription regulation</keyword>
<proteinExistence type="inferred from homology"/>
<dbReference type="InterPro" id="IPR005119">
    <property type="entry name" value="LysR_subst-bd"/>
</dbReference>
<keyword evidence="3" id="KW-0238">DNA-binding</keyword>
<organism evidence="6 8">
    <name type="scientific">Alcaligenes faecalis</name>
    <dbReference type="NCBI Taxonomy" id="511"/>
    <lineage>
        <taxon>Bacteria</taxon>
        <taxon>Pseudomonadati</taxon>
        <taxon>Pseudomonadota</taxon>
        <taxon>Betaproteobacteria</taxon>
        <taxon>Burkholderiales</taxon>
        <taxon>Alcaligenaceae</taxon>
        <taxon>Alcaligenes</taxon>
    </lineage>
</organism>
<dbReference type="SUPFAM" id="SSF46785">
    <property type="entry name" value="Winged helix' DNA-binding domain"/>
    <property type="match status" value="1"/>
</dbReference>
<keyword evidence="9" id="KW-1185">Reference proteome</keyword>
<keyword evidence="4" id="KW-0804">Transcription</keyword>
<protein>
    <submittedName>
        <fullName evidence="6">LysR family transcriptional regulator</fullName>
    </submittedName>
</protein>
<accession>A0A0S2JU55</accession>
<dbReference type="GO" id="GO:0003677">
    <property type="term" value="F:DNA binding"/>
    <property type="evidence" value="ECO:0007669"/>
    <property type="project" value="UniProtKB-KW"/>
</dbReference>
<reference evidence="7 9" key="3">
    <citation type="submission" date="2022-05" db="EMBL/GenBank/DDBJ databases">
        <title>Complete sequence of strain NY11312.</title>
        <authorList>
            <person name="Zhou D."/>
        </authorList>
    </citation>
    <scope>NUCLEOTIDE SEQUENCE [LARGE SCALE GENOMIC DNA]</scope>
    <source>
        <strain evidence="7 9">NY11312</strain>
    </source>
</reference>
<dbReference type="PANTHER" id="PTHR30419:SF8">
    <property type="entry name" value="NITROGEN ASSIMILATION TRANSCRIPTIONAL ACTIVATOR-RELATED"/>
    <property type="match status" value="1"/>
</dbReference>
<dbReference type="SUPFAM" id="SSF53850">
    <property type="entry name" value="Periplasmic binding protein-like II"/>
    <property type="match status" value="1"/>
</dbReference>
<dbReference type="InterPro" id="IPR036390">
    <property type="entry name" value="WH_DNA-bd_sf"/>
</dbReference>
<evidence type="ECO:0000256" key="3">
    <source>
        <dbReference type="ARBA" id="ARBA00023125"/>
    </source>
</evidence>
<evidence type="ECO:0000313" key="7">
    <source>
        <dbReference type="EMBL" id="WBM37470.1"/>
    </source>
</evidence>
<dbReference type="GO" id="GO:0005829">
    <property type="term" value="C:cytosol"/>
    <property type="evidence" value="ECO:0007669"/>
    <property type="project" value="TreeGrafter"/>
</dbReference>
<evidence type="ECO:0000313" key="9">
    <source>
        <dbReference type="Proteomes" id="UP001211866"/>
    </source>
</evidence>
<dbReference type="PROSITE" id="PS50931">
    <property type="entry name" value="HTH_LYSR"/>
    <property type="match status" value="1"/>
</dbReference>
<dbReference type="STRING" id="511.UZ73_14700"/>
<dbReference type="GO" id="GO:0003700">
    <property type="term" value="F:DNA-binding transcription factor activity"/>
    <property type="evidence" value="ECO:0007669"/>
    <property type="project" value="InterPro"/>
</dbReference>
<dbReference type="OrthoDB" id="8804410at2"/>
<dbReference type="Gene3D" id="1.10.10.10">
    <property type="entry name" value="Winged helix-like DNA-binding domain superfamily/Winged helix DNA-binding domain"/>
    <property type="match status" value="1"/>
</dbReference>
<gene>
    <name evidence="6" type="ORF">DF183_19810</name>
    <name evidence="7" type="ORF">M2J83_16940</name>
</gene>
<evidence type="ECO:0000313" key="8">
    <source>
        <dbReference type="Proteomes" id="UP000245216"/>
    </source>
</evidence>
<dbReference type="EMBL" id="CP096916">
    <property type="protein sequence ID" value="WBM37470.1"/>
    <property type="molecule type" value="Genomic_DNA"/>
</dbReference>
<dbReference type="InterPro" id="IPR036388">
    <property type="entry name" value="WH-like_DNA-bd_sf"/>
</dbReference>
<evidence type="ECO:0000256" key="4">
    <source>
        <dbReference type="ARBA" id="ARBA00023163"/>
    </source>
</evidence>
<dbReference type="Pfam" id="PF00126">
    <property type="entry name" value="HTH_1"/>
    <property type="match status" value="1"/>
</dbReference>
<reference evidence="6 8" key="1">
    <citation type="submission" date="2018-05" db="EMBL/GenBank/DDBJ databases">
        <title>Genome Sequence of an Efficient Indole-Degrading Bacterium, Alcaligenes sp.YBY.</title>
        <authorList>
            <person name="Yang B."/>
        </authorList>
    </citation>
    <scope>NUCLEOTIDE SEQUENCE [LARGE SCALE GENOMIC DNA]</scope>
    <source>
        <strain evidence="6 8">YBY</strain>
    </source>
</reference>
<reference evidence="6 8" key="2">
    <citation type="submission" date="2018-05" db="EMBL/GenBank/DDBJ databases">
        <authorList>
            <person name="Lanie J.A."/>
            <person name="Ng W.-L."/>
            <person name="Kazmierczak K.M."/>
            <person name="Andrzejewski T.M."/>
            <person name="Davidsen T.M."/>
            <person name="Wayne K.J."/>
            <person name="Tettelin H."/>
            <person name="Glass J.I."/>
            <person name="Rusch D."/>
            <person name="Podicherti R."/>
            <person name="Tsui H.-C.T."/>
            <person name="Winkler M.E."/>
        </authorList>
    </citation>
    <scope>NUCLEOTIDE SEQUENCE [LARGE SCALE GENOMIC DNA]</scope>
    <source>
        <strain evidence="6 8">YBY</strain>
    </source>
</reference>
<evidence type="ECO:0000313" key="6">
    <source>
        <dbReference type="EMBL" id="PWE12454.1"/>
    </source>
</evidence>
<dbReference type="InterPro" id="IPR050950">
    <property type="entry name" value="HTH-type_LysR_regulators"/>
</dbReference>